<comment type="subcellular location">
    <subcellularLocation>
        <location evidence="1">Periplasm</location>
    </subcellularLocation>
</comment>
<keyword evidence="4" id="KW-0574">Periplasm</keyword>
<dbReference type="InterPro" id="IPR052211">
    <property type="entry name" value="Cpx_auxiliary_protein"/>
</dbReference>
<name>A0A235EJT5_9BURK</name>
<reference evidence="5 6" key="1">
    <citation type="submission" date="2017-07" db="EMBL/GenBank/DDBJ databases">
        <title>Acidovorax KNDSW TSA 6 genome sequence and assembly.</title>
        <authorList>
            <person name="Mayilraj S."/>
        </authorList>
    </citation>
    <scope>NUCLEOTIDE SEQUENCE [LARGE SCALE GENOMIC DNA]</scope>
    <source>
        <strain evidence="5 6">KNDSW-TSA6</strain>
    </source>
</reference>
<dbReference type="PANTHER" id="PTHR38102:SF1">
    <property type="entry name" value="PERIPLASMIC CHAPERONE SPY"/>
    <property type="match status" value="1"/>
</dbReference>
<sequence length="155" mass="17168">MKPWIKKTLMGIFGASIAVGGLTACSSGHHHRGPMNAEKMAEVRGKVVERVSSKLDLNDAQKAKLNVLADKMEAQRTAFIGKTADPRAEMQALVAGEKFDRTRAQTLLDEKTRAVQTSSPEVISALADFYDSLNPEQQQKVRELMQRRKGWMARG</sequence>
<evidence type="ECO:0000256" key="3">
    <source>
        <dbReference type="ARBA" id="ARBA00022729"/>
    </source>
</evidence>
<organism evidence="5 6">
    <name type="scientific">Acidovorax kalamii</name>
    <dbReference type="NCBI Taxonomy" id="2004485"/>
    <lineage>
        <taxon>Bacteria</taxon>
        <taxon>Pseudomonadati</taxon>
        <taxon>Pseudomonadota</taxon>
        <taxon>Betaproteobacteria</taxon>
        <taxon>Burkholderiales</taxon>
        <taxon>Comamonadaceae</taxon>
        <taxon>Acidovorax</taxon>
    </lineage>
</organism>
<accession>A0A235EJT5</accession>
<dbReference type="PROSITE" id="PS51257">
    <property type="entry name" value="PROKAR_LIPOPROTEIN"/>
    <property type="match status" value="1"/>
</dbReference>
<keyword evidence="3" id="KW-0732">Signal</keyword>
<comment type="similarity">
    <text evidence="2">Belongs to the CpxP/Spy family.</text>
</comment>
<protein>
    <recommendedName>
        <fullName evidence="7">Periplasmic heavy metal sensor</fullName>
    </recommendedName>
</protein>
<evidence type="ECO:0000256" key="2">
    <source>
        <dbReference type="ARBA" id="ARBA00008441"/>
    </source>
</evidence>
<proteinExistence type="inferred from homology"/>
<dbReference type="AlphaFoldDB" id="A0A235EJT5"/>
<evidence type="ECO:0000313" key="5">
    <source>
        <dbReference type="EMBL" id="OYD48725.1"/>
    </source>
</evidence>
<gene>
    <name evidence="5" type="ORF">CBY09_18055</name>
</gene>
<dbReference type="EMBL" id="NOIG01000011">
    <property type="protein sequence ID" value="OYD48725.1"/>
    <property type="molecule type" value="Genomic_DNA"/>
</dbReference>
<dbReference type="GO" id="GO:0030288">
    <property type="term" value="C:outer membrane-bounded periplasmic space"/>
    <property type="evidence" value="ECO:0007669"/>
    <property type="project" value="TreeGrafter"/>
</dbReference>
<comment type="caution">
    <text evidence="5">The sequence shown here is derived from an EMBL/GenBank/DDBJ whole genome shotgun (WGS) entry which is preliminary data.</text>
</comment>
<evidence type="ECO:0000313" key="6">
    <source>
        <dbReference type="Proteomes" id="UP000215441"/>
    </source>
</evidence>
<evidence type="ECO:0000256" key="4">
    <source>
        <dbReference type="ARBA" id="ARBA00022764"/>
    </source>
</evidence>
<dbReference type="CDD" id="cd09916">
    <property type="entry name" value="CpxP_like"/>
    <property type="match status" value="1"/>
</dbReference>
<dbReference type="RefSeq" id="WP_094290956.1">
    <property type="nucleotide sequence ID" value="NZ_NOIG01000011.1"/>
</dbReference>
<dbReference type="InterPro" id="IPR012899">
    <property type="entry name" value="LTXXQ"/>
</dbReference>
<dbReference type="GO" id="GO:0051082">
    <property type="term" value="F:unfolded protein binding"/>
    <property type="evidence" value="ECO:0007669"/>
    <property type="project" value="TreeGrafter"/>
</dbReference>
<dbReference type="PANTHER" id="PTHR38102">
    <property type="entry name" value="PERIPLASMIC CHAPERONE SPY"/>
    <property type="match status" value="1"/>
</dbReference>
<keyword evidence="6" id="KW-1185">Reference proteome</keyword>
<evidence type="ECO:0008006" key="7">
    <source>
        <dbReference type="Google" id="ProtNLM"/>
    </source>
</evidence>
<dbReference type="OrthoDB" id="8908552at2"/>
<evidence type="ECO:0000256" key="1">
    <source>
        <dbReference type="ARBA" id="ARBA00004418"/>
    </source>
</evidence>
<dbReference type="Pfam" id="PF07813">
    <property type="entry name" value="LTXXQ"/>
    <property type="match status" value="1"/>
</dbReference>
<dbReference type="Proteomes" id="UP000215441">
    <property type="component" value="Unassembled WGS sequence"/>
</dbReference>
<dbReference type="Gene3D" id="1.20.120.1490">
    <property type="match status" value="1"/>
</dbReference>